<evidence type="ECO:0000313" key="5">
    <source>
        <dbReference type="EMBL" id="UXI68683.1"/>
    </source>
</evidence>
<keyword evidence="2" id="KW-0813">Transport</keyword>
<proteinExistence type="inferred from homology"/>
<evidence type="ECO:0000256" key="2">
    <source>
        <dbReference type="ARBA" id="ARBA00023114"/>
    </source>
</evidence>
<feature type="chain" id="PRO_5045622310" evidence="3">
    <location>
        <begin position="22"/>
        <end position="230"/>
    </location>
</feature>
<keyword evidence="6" id="KW-1185">Reference proteome</keyword>
<dbReference type="InterPro" id="IPR011250">
    <property type="entry name" value="OMP/PagP_B-barrel"/>
</dbReference>
<dbReference type="Pfam" id="PF01389">
    <property type="entry name" value="OmpA_membrane"/>
    <property type="match status" value="1"/>
</dbReference>
<feature type="domain" description="Outer membrane protein OmpA-like transmembrane" evidence="4">
    <location>
        <begin position="25"/>
        <end position="230"/>
    </location>
</feature>
<evidence type="ECO:0000256" key="1">
    <source>
        <dbReference type="ARBA" id="ARBA00005710"/>
    </source>
</evidence>
<protein>
    <submittedName>
        <fullName evidence="5">Outer membrane beta-barrel protein</fullName>
    </submittedName>
</protein>
<feature type="signal peptide" evidence="3">
    <location>
        <begin position="1"/>
        <end position="21"/>
    </location>
</feature>
<comment type="similarity">
    <text evidence="1">Belongs to the outer membrane OOP (TC 1.B.6) superfamily. OmpA family.</text>
</comment>
<keyword evidence="2" id="KW-0406">Ion transport</keyword>
<gene>
    <name evidence="5" type="ORF">N4264_03250</name>
</gene>
<evidence type="ECO:0000256" key="3">
    <source>
        <dbReference type="SAM" id="SignalP"/>
    </source>
</evidence>
<organism evidence="5 6">
    <name type="scientific">Tahibacter amnicola</name>
    <dbReference type="NCBI Taxonomy" id="2976241"/>
    <lineage>
        <taxon>Bacteria</taxon>
        <taxon>Pseudomonadati</taxon>
        <taxon>Pseudomonadota</taxon>
        <taxon>Gammaproteobacteria</taxon>
        <taxon>Lysobacterales</taxon>
        <taxon>Rhodanobacteraceae</taxon>
        <taxon>Tahibacter</taxon>
    </lineage>
</organism>
<evidence type="ECO:0000313" key="6">
    <source>
        <dbReference type="Proteomes" id="UP001064632"/>
    </source>
</evidence>
<reference evidence="5" key="1">
    <citation type="submission" date="2022-09" db="EMBL/GenBank/DDBJ databases">
        <title>Tahibacter sp. nov., isolated from a fresh water.</title>
        <authorList>
            <person name="Baek J.H."/>
            <person name="Lee J.K."/>
            <person name="Kim J.M."/>
            <person name="Jeon C.O."/>
        </authorList>
    </citation>
    <scope>NUCLEOTIDE SEQUENCE</scope>
    <source>
        <strain evidence="5">W38</strain>
    </source>
</reference>
<keyword evidence="3" id="KW-0732">Signal</keyword>
<dbReference type="RefSeq" id="WP_261695642.1">
    <property type="nucleotide sequence ID" value="NZ_CP104694.1"/>
</dbReference>
<sequence>MNTPRLLLILATTLAAGAAQANDPGFYVGGGLGQASYDDTLAGQVYGAYRNHPTLAYQAANLVDDEDQTWKAFAGYRFLPWLGVELAWNDLGEVTSFYSVRASNVTGGTATYDGTYEIKGVSLALFGDWEFTDRFSGIVRAGLFNAETDYRESGLDPLGRPRSFRAPDDSSTEAFYGLGLNWRVTPSWDLRLDWDRYLDIGNQFELTETGNGRFEQIDVLSLNVAYRFGQ</sequence>
<keyword evidence="2" id="KW-0812">Transmembrane</keyword>
<evidence type="ECO:0000259" key="4">
    <source>
        <dbReference type="Pfam" id="PF01389"/>
    </source>
</evidence>
<dbReference type="InterPro" id="IPR000498">
    <property type="entry name" value="OmpA-like_TM_dom"/>
</dbReference>
<dbReference type="Proteomes" id="UP001064632">
    <property type="component" value="Chromosome"/>
</dbReference>
<dbReference type="EMBL" id="CP104694">
    <property type="protein sequence ID" value="UXI68683.1"/>
    <property type="molecule type" value="Genomic_DNA"/>
</dbReference>
<name>A0ABY6BH83_9GAMM</name>
<accession>A0ABY6BH83</accession>
<keyword evidence="2" id="KW-0626">Porin</keyword>
<dbReference type="Gene3D" id="2.40.160.20">
    <property type="match status" value="1"/>
</dbReference>
<dbReference type="SUPFAM" id="SSF56925">
    <property type="entry name" value="OMPA-like"/>
    <property type="match status" value="1"/>
</dbReference>